<dbReference type="InterPro" id="IPR039149">
    <property type="entry name" value="ZNF800"/>
</dbReference>
<reference evidence="4" key="2">
    <citation type="submission" date="2025-09" db="UniProtKB">
        <authorList>
            <consortium name="Ensembl"/>
        </authorList>
    </citation>
    <scope>IDENTIFICATION</scope>
</reference>
<protein>
    <submittedName>
        <fullName evidence="4">Zinc finger protein 800</fullName>
    </submittedName>
</protein>
<dbReference type="PANTHER" id="PTHR21020:SF0">
    <property type="entry name" value="ZINC FINGER PROTEIN 800"/>
    <property type="match status" value="1"/>
</dbReference>
<dbReference type="InterPro" id="IPR013087">
    <property type="entry name" value="Znf_C2H2_type"/>
</dbReference>
<dbReference type="GO" id="GO:0008270">
    <property type="term" value="F:zinc ion binding"/>
    <property type="evidence" value="ECO:0007669"/>
    <property type="project" value="UniProtKB-KW"/>
</dbReference>
<dbReference type="PANTHER" id="PTHR21020">
    <property type="entry name" value="ZINC FINGER PROTEIN 800"/>
    <property type="match status" value="1"/>
</dbReference>
<feature type="compositionally biased region" description="Acidic residues" evidence="2">
    <location>
        <begin position="205"/>
        <end position="215"/>
    </location>
</feature>
<evidence type="ECO:0000256" key="2">
    <source>
        <dbReference type="SAM" id="MobiDB-lite"/>
    </source>
</evidence>
<proteinExistence type="predicted"/>
<dbReference type="Gene3D" id="3.30.160.60">
    <property type="entry name" value="Classic Zinc Finger"/>
    <property type="match status" value="1"/>
</dbReference>
<evidence type="ECO:0000313" key="5">
    <source>
        <dbReference type="Proteomes" id="UP000261540"/>
    </source>
</evidence>
<evidence type="ECO:0000313" key="4">
    <source>
        <dbReference type="Ensembl" id="ENSPKIP00000040069.1"/>
    </source>
</evidence>
<dbReference type="PROSITE" id="PS00028">
    <property type="entry name" value="ZINC_FINGER_C2H2_1"/>
    <property type="match status" value="2"/>
</dbReference>
<keyword evidence="1" id="KW-0479">Metal-binding</keyword>
<feature type="compositionally biased region" description="Acidic residues" evidence="2">
    <location>
        <begin position="170"/>
        <end position="183"/>
    </location>
</feature>
<feature type="domain" description="C2H2-type" evidence="3">
    <location>
        <begin position="285"/>
        <end position="313"/>
    </location>
</feature>
<feature type="domain" description="C2H2-type" evidence="3">
    <location>
        <begin position="225"/>
        <end position="253"/>
    </location>
</feature>
<dbReference type="Proteomes" id="UP000261540">
    <property type="component" value="Unplaced"/>
</dbReference>
<feature type="region of interest" description="Disordered" evidence="2">
    <location>
        <begin position="159"/>
        <end position="217"/>
    </location>
</feature>
<keyword evidence="5" id="KW-1185">Reference proteome</keyword>
<keyword evidence="1" id="KW-0862">Zinc</keyword>
<dbReference type="PROSITE" id="PS50157">
    <property type="entry name" value="ZINC_FINGER_C2H2_2"/>
    <property type="match status" value="2"/>
</dbReference>
<organism evidence="4 5">
    <name type="scientific">Paramormyrops kingsleyae</name>
    <dbReference type="NCBI Taxonomy" id="1676925"/>
    <lineage>
        <taxon>Eukaryota</taxon>
        <taxon>Metazoa</taxon>
        <taxon>Chordata</taxon>
        <taxon>Craniata</taxon>
        <taxon>Vertebrata</taxon>
        <taxon>Euteleostomi</taxon>
        <taxon>Actinopterygii</taxon>
        <taxon>Neopterygii</taxon>
        <taxon>Teleostei</taxon>
        <taxon>Osteoglossocephala</taxon>
        <taxon>Osteoglossomorpha</taxon>
        <taxon>Osteoglossiformes</taxon>
        <taxon>Mormyridae</taxon>
        <taxon>Paramormyrops</taxon>
    </lineage>
</organism>
<evidence type="ECO:0000259" key="3">
    <source>
        <dbReference type="PROSITE" id="PS50157"/>
    </source>
</evidence>
<name>A0A3B3TBD0_9TELE</name>
<dbReference type="Ensembl" id="ENSPKIT00000021087.1">
    <property type="protein sequence ID" value="ENSPKIP00000040069.1"/>
    <property type="gene ID" value="ENSPKIG00000017172.1"/>
</dbReference>
<dbReference type="AlphaFoldDB" id="A0A3B3TBD0"/>
<keyword evidence="1" id="KW-0863">Zinc-finger</keyword>
<accession>A0A3B3TBD0</accession>
<dbReference type="SMART" id="SM00355">
    <property type="entry name" value="ZnF_C2H2"/>
    <property type="match status" value="3"/>
</dbReference>
<gene>
    <name evidence="4" type="primary">ZNF800</name>
</gene>
<sequence>FVLSDVQCLLACHHGNSFSLEPGDPPLLQQQLQTSKSGIQQIIECFRSGTAQLKHILLREVDTIFECKLCRSLFRGLPNLITHKEFYCFPSILDINDNKQSKAIKELLEAIYPRKDQPEYVVRLEPIETNQNAVFQFLSREDNQEPEPEAACPPAPEIIAVQPTESPPGEVEELAEPEAQEEPPCEKEESLAQEEVELVPQREENQEEEEEEEEAITGGVDGVRISCCLCGKEFNSRRGVRRHCRKAHESKLEELRKFTETRTLPLSLLSMVKRRPRRAPGAAGRSCPMCQKAFATKANVRRHFDEVHRGLRRDTITPDIATRPGQPLSLDVISAVVSPQTPECVCCVYKWSRLRKGGPSLLA</sequence>
<evidence type="ECO:0000256" key="1">
    <source>
        <dbReference type="PROSITE-ProRule" id="PRU00042"/>
    </source>
</evidence>
<dbReference type="GeneTree" id="ENSGT00390000008140"/>
<reference evidence="4" key="1">
    <citation type="submission" date="2025-08" db="UniProtKB">
        <authorList>
            <consortium name="Ensembl"/>
        </authorList>
    </citation>
    <scope>IDENTIFICATION</scope>
</reference>